<reference evidence="1" key="1">
    <citation type="journal article" date="2021" name="Proc. Natl. Acad. Sci. U.S.A.">
        <title>A Catalog of Tens of Thousands of Viruses from Human Metagenomes Reveals Hidden Associations with Chronic Diseases.</title>
        <authorList>
            <person name="Tisza M.J."/>
            <person name="Buck C.B."/>
        </authorList>
    </citation>
    <scope>NUCLEOTIDE SEQUENCE</scope>
    <source>
        <strain evidence="1">CtEkS11</strain>
    </source>
</reference>
<organism evidence="1">
    <name type="scientific">Siphoviridae sp. ctEkS11</name>
    <dbReference type="NCBI Taxonomy" id="2827272"/>
    <lineage>
        <taxon>Viruses</taxon>
        <taxon>Duplodnaviria</taxon>
        <taxon>Heunggongvirae</taxon>
        <taxon>Uroviricota</taxon>
        <taxon>Caudoviricetes</taxon>
    </lineage>
</organism>
<proteinExistence type="predicted"/>
<dbReference type="EMBL" id="BK015807">
    <property type="protein sequence ID" value="DAE26089.1"/>
    <property type="molecule type" value="Genomic_DNA"/>
</dbReference>
<sequence length="259" mass="30873">MPNYVKIPREIIYDKDLSSKRVIIFSYLCARRSLDDTVAFSTTELCHWSKLKPNYRDGKINQKYYEVLLLLSHYGYFESCSDFEKCLKEKTNSVKYQQVKLNIEKFDVPDKFGIIYFDELDAILNFKEELKDKEIDTARISSAYILLVLSYIRVNLNRMDGKPLCCYRYFKTISEDIGLSERYISRIVNILEALKIVKYQPMKREIYIKDGKEKYATTPKVFADYRHFIHDENGQRIDKEYSPDKEIKKQIEFLENNKI</sequence>
<evidence type="ECO:0000313" key="1">
    <source>
        <dbReference type="EMBL" id="DAE26089.1"/>
    </source>
</evidence>
<name>A0A8S5R4T4_9CAUD</name>
<accession>A0A8S5R4T4</accession>
<protein>
    <submittedName>
        <fullName evidence="1">Putative transcriptional regulator regulator</fullName>
    </submittedName>
</protein>